<protein>
    <submittedName>
        <fullName evidence="11">ABC2 type transporter superfamily protein</fullName>
    </submittedName>
</protein>
<evidence type="ECO:0000256" key="2">
    <source>
        <dbReference type="ARBA" id="ARBA00022448"/>
    </source>
</evidence>
<dbReference type="Pfam" id="PF00005">
    <property type="entry name" value="ABC_tran"/>
    <property type="match status" value="1"/>
</dbReference>
<dbReference type="OrthoDB" id="26425at2759"/>
<dbReference type="GO" id="GO:0016887">
    <property type="term" value="F:ATP hydrolysis activity"/>
    <property type="evidence" value="ECO:0007669"/>
    <property type="project" value="InterPro"/>
</dbReference>
<reference evidence="11 12" key="1">
    <citation type="journal article" date="2013" name="Genome Biol.">
        <title>Genome of Acanthamoeba castellanii highlights extensive lateral gene transfer and early evolution of tyrosine kinase signaling.</title>
        <authorList>
            <person name="Clarke M."/>
            <person name="Lohan A.J."/>
            <person name="Liu B."/>
            <person name="Lagkouvardos I."/>
            <person name="Roy S."/>
            <person name="Zafar N."/>
            <person name="Bertelli C."/>
            <person name="Schilde C."/>
            <person name="Kianianmomeni A."/>
            <person name="Burglin T.R."/>
            <person name="Frech C."/>
            <person name="Turcotte B."/>
            <person name="Kopec K.O."/>
            <person name="Synnott J.M."/>
            <person name="Choo C."/>
            <person name="Paponov I."/>
            <person name="Finkler A."/>
            <person name="Soon Heng Tan C."/>
            <person name="Hutchins A.P."/>
            <person name="Weinmeier T."/>
            <person name="Rattei T."/>
            <person name="Chu J.S."/>
            <person name="Gimenez G."/>
            <person name="Irimia M."/>
            <person name="Rigden D.J."/>
            <person name="Fitzpatrick D.A."/>
            <person name="Lorenzo-Morales J."/>
            <person name="Bateman A."/>
            <person name="Chiu C.H."/>
            <person name="Tang P."/>
            <person name="Hegemann P."/>
            <person name="Fromm H."/>
            <person name="Raoult D."/>
            <person name="Greub G."/>
            <person name="Miranda-Saavedra D."/>
            <person name="Chen N."/>
            <person name="Nash P."/>
            <person name="Ginger M.L."/>
            <person name="Horn M."/>
            <person name="Schaap P."/>
            <person name="Caler L."/>
            <person name="Loftus B."/>
        </authorList>
    </citation>
    <scope>NUCLEOTIDE SEQUENCE [LARGE SCALE GENOMIC DNA]</scope>
    <source>
        <strain evidence="11 12">Neff</strain>
    </source>
</reference>
<feature type="transmembrane region" description="Helical" evidence="9">
    <location>
        <begin position="409"/>
        <end position="433"/>
    </location>
</feature>
<feature type="transmembrane region" description="Helical" evidence="9">
    <location>
        <begin position="550"/>
        <end position="572"/>
    </location>
</feature>
<feature type="domain" description="ABC transporter" evidence="10">
    <location>
        <begin position="84"/>
        <end position="325"/>
    </location>
</feature>
<gene>
    <name evidence="11" type="ORF">ACA1_368790</name>
</gene>
<dbReference type="RefSeq" id="XP_004340167.1">
    <property type="nucleotide sequence ID" value="XM_004340119.1"/>
</dbReference>
<evidence type="ECO:0000313" key="12">
    <source>
        <dbReference type="Proteomes" id="UP000011083"/>
    </source>
</evidence>
<dbReference type="GeneID" id="14919077"/>
<dbReference type="CDD" id="cd03213">
    <property type="entry name" value="ABCG_EPDR"/>
    <property type="match status" value="1"/>
</dbReference>
<dbReference type="OMA" id="FMLQFPA"/>
<dbReference type="AlphaFoldDB" id="L8GYY5"/>
<keyword evidence="3 9" id="KW-0812">Transmembrane</keyword>
<keyword evidence="5" id="KW-0067">ATP-binding</keyword>
<dbReference type="Pfam" id="PF19055">
    <property type="entry name" value="ABC2_membrane_7"/>
    <property type="match status" value="1"/>
</dbReference>
<evidence type="ECO:0000313" key="11">
    <source>
        <dbReference type="EMBL" id="ELR18147.1"/>
    </source>
</evidence>
<dbReference type="Pfam" id="PF01061">
    <property type="entry name" value="ABC2_membrane"/>
    <property type="match status" value="1"/>
</dbReference>
<evidence type="ECO:0000256" key="8">
    <source>
        <dbReference type="SAM" id="MobiDB-lite"/>
    </source>
</evidence>
<feature type="transmembrane region" description="Helical" evidence="9">
    <location>
        <begin position="522"/>
        <end position="543"/>
    </location>
</feature>
<comment type="subcellular location">
    <subcellularLocation>
        <location evidence="1">Membrane</location>
        <topology evidence="1">Multi-pass membrane protein</topology>
    </subcellularLocation>
</comment>
<evidence type="ECO:0000256" key="1">
    <source>
        <dbReference type="ARBA" id="ARBA00004141"/>
    </source>
</evidence>
<evidence type="ECO:0000256" key="7">
    <source>
        <dbReference type="ARBA" id="ARBA00023136"/>
    </source>
</evidence>
<sequence>MQGQTDDDRSLHSNDPRWGDLEMADMESGRTGGGSSIEGSDVDESSMNSTKALKGKKGNTSGTEDEAYDVDMEGDDEYGDAAELSWKDLKVTSPDGKKVLLSEACGRVKGRFLAIMGPSGAGKTSLMNMLACRLAKAKGKGDQMVDGQKYNRSFLKKVSGYVMQDDLLFPDLTVKETLRYAAFLRLPAKMSRDDKLKRVDEVIVKIGLEHCKNTPVGSALKKGISGGERKRLCVAMELLMKPRLLFLDEPTSGLDGVTALTLCRILRDLAHSENCTVVCTIHQPATQIFNLFDDLMILKSGKIVYHGPADEVVNHYAEAGFPCPVHTNPADHVLDVISPAKFTEEEIREADENAEKIRLLYTPPHVEDPPEKKRKKDKKDKAFPSRPSWFAQVWYLFLRAMQNVMRARMVLFAQLVQTIIFGILIGTVFLDIGRTQAGQKKRLSVLFFICINQGVFSALILINSFPSERLIVLRERASGAYYVSAYYVAKMMAEMIVQMFFPLLFSCIVYFLVGFQHDAGKFFIFVCFMELCSLTATSLALMISTFCRTVTLSITILPLILEICRLYGGFFLPPAKLPAYFSWLDALSFVKYSYTGIALNELNGLVLYCTPSELVNGECPLTSGEQVIKNEGFDYITIWGCALVLIAMIIFFRILAFVGLRWVKG</sequence>
<dbReference type="GO" id="GO:0140359">
    <property type="term" value="F:ABC-type transporter activity"/>
    <property type="evidence" value="ECO:0007669"/>
    <property type="project" value="InterPro"/>
</dbReference>
<dbReference type="Gene3D" id="3.40.50.300">
    <property type="entry name" value="P-loop containing nucleotide triphosphate hydrolases"/>
    <property type="match status" value="1"/>
</dbReference>
<organism evidence="11 12">
    <name type="scientific">Acanthamoeba castellanii (strain ATCC 30010 / Neff)</name>
    <dbReference type="NCBI Taxonomy" id="1257118"/>
    <lineage>
        <taxon>Eukaryota</taxon>
        <taxon>Amoebozoa</taxon>
        <taxon>Discosea</taxon>
        <taxon>Longamoebia</taxon>
        <taxon>Centramoebida</taxon>
        <taxon>Acanthamoebidae</taxon>
        <taxon>Acanthamoeba</taxon>
    </lineage>
</organism>
<dbReference type="InterPro" id="IPR003439">
    <property type="entry name" value="ABC_transporter-like_ATP-bd"/>
</dbReference>
<accession>L8GYY5</accession>
<keyword evidence="6 9" id="KW-1133">Transmembrane helix</keyword>
<dbReference type="InterPro" id="IPR003593">
    <property type="entry name" value="AAA+_ATPase"/>
</dbReference>
<dbReference type="GO" id="GO:0005524">
    <property type="term" value="F:ATP binding"/>
    <property type="evidence" value="ECO:0007669"/>
    <property type="project" value="UniProtKB-KW"/>
</dbReference>
<dbReference type="SMART" id="SM00382">
    <property type="entry name" value="AAA"/>
    <property type="match status" value="1"/>
</dbReference>
<evidence type="ECO:0000256" key="6">
    <source>
        <dbReference type="ARBA" id="ARBA00022989"/>
    </source>
</evidence>
<keyword evidence="2" id="KW-0813">Transport</keyword>
<name>L8GYY5_ACACF</name>
<feature type="transmembrane region" description="Helical" evidence="9">
    <location>
        <begin position="496"/>
        <end position="516"/>
    </location>
</feature>
<dbReference type="KEGG" id="acan:ACA1_368790"/>
<feature type="region of interest" description="Disordered" evidence="8">
    <location>
        <begin position="1"/>
        <end position="70"/>
    </location>
</feature>
<dbReference type="InterPro" id="IPR027417">
    <property type="entry name" value="P-loop_NTPase"/>
</dbReference>
<dbReference type="SUPFAM" id="SSF52540">
    <property type="entry name" value="P-loop containing nucleoside triphosphate hydrolases"/>
    <property type="match status" value="1"/>
</dbReference>
<feature type="transmembrane region" description="Helical" evidence="9">
    <location>
        <begin position="445"/>
        <end position="465"/>
    </location>
</feature>
<dbReference type="PROSITE" id="PS00211">
    <property type="entry name" value="ABC_TRANSPORTER_1"/>
    <property type="match status" value="1"/>
</dbReference>
<proteinExistence type="predicted"/>
<evidence type="ECO:0000259" key="10">
    <source>
        <dbReference type="PROSITE" id="PS50893"/>
    </source>
</evidence>
<keyword evidence="12" id="KW-1185">Reference proteome</keyword>
<feature type="transmembrane region" description="Helical" evidence="9">
    <location>
        <begin position="636"/>
        <end position="660"/>
    </location>
</feature>
<dbReference type="Proteomes" id="UP000011083">
    <property type="component" value="Unassembled WGS sequence"/>
</dbReference>
<dbReference type="VEuPathDB" id="AmoebaDB:ACA1_368790"/>
<dbReference type="PROSITE" id="PS50893">
    <property type="entry name" value="ABC_TRANSPORTER_2"/>
    <property type="match status" value="1"/>
</dbReference>
<evidence type="ECO:0000256" key="5">
    <source>
        <dbReference type="ARBA" id="ARBA00022840"/>
    </source>
</evidence>
<keyword evidence="4" id="KW-0547">Nucleotide-binding</keyword>
<evidence type="ECO:0000256" key="9">
    <source>
        <dbReference type="SAM" id="Phobius"/>
    </source>
</evidence>
<dbReference type="EMBL" id="KB007960">
    <property type="protein sequence ID" value="ELR18147.1"/>
    <property type="molecule type" value="Genomic_DNA"/>
</dbReference>
<dbReference type="InterPro" id="IPR043926">
    <property type="entry name" value="ABCG_dom"/>
</dbReference>
<feature type="compositionally biased region" description="Basic and acidic residues" evidence="8">
    <location>
        <begin position="1"/>
        <end position="20"/>
    </location>
</feature>
<dbReference type="PANTHER" id="PTHR19241">
    <property type="entry name" value="ATP-BINDING CASSETTE TRANSPORTER"/>
    <property type="match status" value="1"/>
</dbReference>
<dbReference type="GO" id="GO:0016020">
    <property type="term" value="C:membrane"/>
    <property type="evidence" value="ECO:0007669"/>
    <property type="project" value="UniProtKB-SubCell"/>
</dbReference>
<keyword evidence="7 9" id="KW-0472">Membrane</keyword>
<evidence type="ECO:0000256" key="4">
    <source>
        <dbReference type="ARBA" id="ARBA00022741"/>
    </source>
</evidence>
<feature type="region of interest" description="Disordered" evidence="8">
    <location>
        <begin position="363"/>
        <end position="383"/>
    </location>
</feature>
<evidence type="ECO:0000256" key="3">
    <source>
        <dbReference type="ARBA" id="ARBA00022692"/>
    </source>
</evidence>
<dbReference type="InterPro" id="IPR013525">
    <property type="entry name" value="ABC2_TM"/>
</dbReference>
<dbReference type="InterPro" id="IPR017871">
    <property type="entry name" value="ABC_transporter-like_CS"/>
</dbReference>